<dbReference type="OrthoDB" id="7822577at2"/>
<dbReference type="EMBL" id="CP025408">
    <property type="protein sequence ID" value="AUH32753.1"/>
    <property type="molecule type" value="Genomic_DNA"/>
</dbReference>
<evidence type="ECO:0000313" key="2">
    <source>
        <dbReference type="EMBL" id="AUH32753.1"/>
    </source>
</evidence>
<protein>
    <submittedName>
        <fullName evidence="2">Uncharacterized protein</fullName>
    </submittedName>
</protein>
<dbReference type="RefSeq" id="WP_101459427.1">
    <property type="nucleotide sequence ID" value="NZ_CP025408.1"/>
</dbReference>
<dbReference type="Proteomes" id="UP000233742">
    <property type="component" value="Chromosome"/>
</dbReference>
<dbReference type="KEGG" id="paro:CUV01_04585"/>
<dbReference type="AlphaFoldDB" id="A0A2K9ECU8"/>
<dbReference type="InterPro" id="IPR024079">
    <property type="entry name" value="MetalloPept_cat_dom_sf"/>
</dbReference>
<dbReference type="GO" id="GO:0008237">
    <property type="term" value="F:metallopeptidase activity"/>
    <property type="evidence" value="ECO:0007669"/>
    <property type="project" value="InterPro"/>
</dbReference>
<sequence>MSDTPPSAGEGLPVQPDLSLPSQPRINLPSSPPLPELPEDPPATSLADCAPCCGFSASTRFSSIADDVYFSNPIDYWAMENRGHISVAEPAAPNAVVVKKTVSLTYQMGANATDHSARILTELSDAFSEWERVASSARVRVKMIGCPDKDLRILLQHEIVPSGGDIIIRVDNTPVPPDPNDELRSYVDGGTDMTHYLNGGDSWVMVHEIGHTIGLGDEYLYESPSTTEPVITVYGHDMNDFVLTIPYAGQHPVDPAAPAGKAPLHFFENPTVMGQYGNMTFRTYMYYWVAYETSQALASDGRLNGVYIV</sequence>
<accession>A0A2K9ECU8</accession>
<keyword evidence="3" id="KW-1185">Reference proteome</keyword>
<feature type="region of interest" description="Disordered" evidence="1">
    <location>
        <begin position="1"/>
        <end position="43"/>
    </location>
</feature>
<reference evidence="2 3" key="1">
    <citation type="submission" date="2017-12" db="EMBL/GenBank/DDBJ databases">
        <authorList>
            <person name="Hurst M.R.H."/>
        </authorList>
    </citation>
    <scope>NUCLEOTIDE SEQUENCE [LARGE SCALE GENOMIC DNA]</scope>
    <source>
        <strain evidence="2 3">BM15</strain>
    </source>
</reference>
<evidence type="ECO:0000256" key="1">
    <source>
        <dbReference type="SAM" id="MobiDB-lite"/>
    </source>
</evidence>
<name>A0A2K9ECU8_9RHOB</name>
<gene>
    <name evidence="2" type="ORF">CUV01_04585</name>
</gene>
<proteinExistence type="predicted"/>
<dbReference type="Gene3D" id="3.40.390.10">
    <property type="entry name" value="Collagenase (Catalytic Domain)"/>
    <property type="match status" value="1"/>
</dbReference>
<evidence type="ECO:0000313" key="3">
    <source>
        <dbReference type="Proteomes" id="UP000233742"/>
    </source>
</evidence>
<organism evidence="2 3">
    <name type="scientific">Paracoccus tegillarcae</name>
    <dbReference type="NCBI Taxonomy" id="1529068"/>
    <lineage>
        <taxon>Bacteria</taxon>
        <taxon>Pseudomonadati</taxon>
        <taxon>Pseudomonadota</taxon>
        <taxon>Alphaproteobacteria</taxon>
        <taxon>Rhodobacterales</taxon>
        <taxon>Paracoccaceae</taxon>
        <taxon>Paracoccus</taxon>
    </lineage>
</organism>
<dbReference type="SUPFAM" id="SSF55486">
    <property type="entry name" value="Metalloproteases ('zincins'), catalytic domain"/>
    <property type="match status" value="1"/>
</dbReference>